<comment type="similarity">
    <text evidence="6">Belongs to the endonuclease V family.</text>
</comment>
<evidence type="ECO:0000256" key="6">
    <source>
        <dbReference type="HAMAP-Rule" id="MF_00801"/>
    </source>
</evidence>
<keyword evidence="6" id="KW-0460">Magnesium</keyword>
<dbReference type="EMBL" id="QWKZ01000003">
    <property type="protein sequence ID" value="RIH89949.1"/>
    <property type="molecule type" value="Genomic_DNA"/>
</dbReference>
<keyword evidence="6" id="KW-0227">DNA damage</keyword>
<keyword evidence="8" id="KW-1185">Reference proteome</keyword>
<keyword evidence="2 6" id="KW-0963">Cytoplasm</keyword>
<dbReference type="Proteomes" id="UP000265800">
    <property type="component" value="Unassembled WGS sequence"/>
</dbReference>
<dbReference type="AlphaFoldDB" id="A0A399F3X0"/>
<dbReference type="EC" id="3.1.21.7" evidence="6"/>
<evidence type="ECO:0000256" key="5">
    <source>
        <dbReference type="ARBA" id="ARBA00022801"/>
    </source>
</evidence>
<proteinExistence type="inferred from homology"/>
<dbReference type="OrthoDB" id="9790916at2"/>
<reference evidence="7 8" key="1">
    <citation type="submission" date="2018-08" db="EMBL/GenBank/DDBJ databases">
        <title>Meiothermus luteus KCTC 52599 genome sequencing project.</title>
        <authorList>
            <person name="Da Costa M.S."/>
            <person name="Albuquerque L."/>
            <person name="Raposo P."/>
            <person name="Froufe H.J.C."/>
            <person name="Barroso C.S."/>
            <person name="Egas C."/>
        </authorList>
    </citation>
    <scope>NUCLEOTIDE SEQUENCE [LARGE SCALE GENOMIC DNA]</scope>
    <source>
        <strain evidence="7 8">KCTC 52599</strain>
    </source>
</reference>
<name>A0A399F3X0_9DEIN</name>
<dbReference type="PANTHER" id="PTHR28511:SF1">
    <property type="entry name" value="ENDONUCLEASE V"/>
    <property type="match status" value="1"/>
</dbReference>
<protein>
    <recommendedName>
        <fullName evidence="6">Endonuclease V</fullName>
        <ecNumber evidence="6">3.1.21.7</ecNumber>
    </recommendedName>
    <alternativeName>
        <fullName evidence="6">Deoxyinosine 3'endonuclease</fullName>
    </alternativeName>
    <alternativeName>
        <fullName evidence="6">Deoxyribonuclease V</fullName>
        <shortName evidence="6">DNase V</shortName>
    </alternativeName>
</protein>
<dbReference type="GO" id="GO:0003727">
    <property type="term" value="F:single-stranded RNA binding"/>
    <property type="evidence" value="ECO:0007669"/>
    <property type="project" value="TreeGrafter"/>
</dbReference>
<dbReference type="RefSeq" id="WP_119358913.1">
    <property type="nucleotide sequence ID" value="NZ_QWKZ01000003.1"/>
</dbReference>
<comment type="catalytic activity">
    <reaction evidence="6">
        <text>Endonucleolytic cleavage at apurinic or apyrimidinic sites to products with a 5'-phosphate.</text>
        <dbReference type="EC" id="3.1.21.7"/>
    </reaction>
</comment>
<keyword evidence="6" id="KW-0234">DNA repair</keyword>
<dbReference type="Gene3D" id="3.30.2170.10">
    <property type="entry name" value="archaeoglobus fulgidus dsm 4304 superfamily"/>
    <property type="match status" value="1"/>
</dbReference>
<evidence type="ECO:0000256" key="1">
    <source>
        <dbReference type="ARBA" id="ARBA00004496"/>
    </source>
</evidence>
<comment type="subcellular location">
    <subcellularLocation>
        <location evidence="1 6">Cytoplasm</location>
    </subcellularLocation>
</comment>
<evidence type="ECO:0000256" key="2">
    <source>
        <dbReference type="ARBA" id="ARBA00022490"/>
    </source>
</evidence>
<sequence>MRIPFDLKEAAALQQTLAQRVALGGGLQGVRYLAALDASHPPRFSAGVGLSVAVAVLWDLEAGRVVEVAVAQAEEVELFPYVPGFLSFREAPLYLVALARLSRSPQALLVDGQGVAHPRGLGIAAHLGVQLDLPAIGVAKSLLCGHPEGELPVEAGACVRLLMGGVQVGWVYRSRKGVRPLYISPGHRVGMEEALAFVRTLPGKTRLPEPLRRAHLEAGLARRRLEAV</sequence>
<keyword evidence="3 6" id="KW-0540">Nuclease</keyword>
<organism evidence="7 8">
    <name type="scientific">Meiothermus luteus</name>
    <dbReference type="NCBI Taxonomy" id="2026184"/>
    <lineage>
        <taxon>Bacteria</taxon>
        <taxon>Thermotogati</taxon>
        <taxon>Deinococcota</taxon>
        <taxon>Deinococci</taxon>
        <taxon>Thermales</taxon>
        <taxon>Thermaceae</taxon>
        <taxon>Meiothermus</taxon>
    </lineage>
</organism>
<evidence type="ECO:0000313" key="8">
    <source>
        <dbReference type="Proteomes" id="UP000265800"/>
    </source>
</evidence>
<dbReference type="GO" id="GO:0006281">
    <property type="term" value="P:DNA repair"/>
    <property type="evidence" value="ECO:0007669"/>
    <property type="project" value="UniProtKB-UniRule"/>
</dbReference>
<comment type="cofactor">
    <cofactor evidence="6">
        <name>Mg(2+)</name>
        <dbReference type="ChEBI" id="CHEBI:18420"/>
    </cofactor>
</comment>
<dbReference type="GO" id="GO:0043737">
    <property type="term" value="F:deoxyribonuclease V activity"/>
    <property type="evidence" value="ECO:0007669"/>
    <property type="project" value="UniProtKB-UniRule"/>
</dbReference>
<dbReference type="GO" id="GO:0005737">
    <property type="term" value="C:cytoplasm"/>
    <property type="evidence" value="ECO:0007669"/>
    <property type="project" value="UniProtKB-SubCell"/>
</dbReference>
<evidence type="ECO:0000313" key="7">
    <source>
        <dbReference type="EMBL" id="RIH89949.1"/>
    </source>
</evidence>
<dbReference type="Pfam" id="PF04493">
    <property type="entry name" value="Endonuclease_5"/>
    <property type="match status" value="1"/>
</dbReference>
<keyword evidence="4 6" id="KW-0255">Endonuclease</keyword>
<dbReference type="CDD" id="cd06559">
    <property type="entry name" value="Endonuclease_V"/>
    <property type="match status" value="1"/>
</dbReference>
<accession>A0A399F3X0</accession>
<feature type="binding site" evidence="6">
    <location>
        <position position="37"/>
    </location>
    <ligand>
        <name>Mg(2+)</name>
        <dbReference type="ChEBI" id="CHEBI:18420"/>
    </ligand>
</feature>
<keyword evidence="6" id="KW-0479">Metal-binding</keyword>
<dbReference type="HAMAP" id="MF_00801">
    <property type="entry name" value="Endonuclease_5"/>
    <property type="match status" value="1"/>
</dbReference>
<keyword evidence="5 6" id="KW-0378">Hydrolase</keyword>
<feature type="binding site" evidence="6">
    <location>
        <position position="111"/>
    </location>
    <ligand>
        <name>Mg(2+)</name>
        <dbReference type="ChEBI" id="CHEBI:18420"/>
    </ligand>
</feature>
<dbReference type="GO" id="GO:0000287">
    <property type="term" value="F:magnesium ion binding"/>
    <property type="evidence" value="ECO:0007669"/>
    <property type="project" value="UniProtKB-UniRule"/>
</dbReference>
<feature type="site" description="Interaction with target DNA" evidence="6">
    <location>
        <position position="81"/>
    </location>
</feature>
<comment type="caution">
    <text evidence="7">The sequence shown here is derived from an EMBL/GenBank/DDBJ whole genome shotgun (WGS) entry which is preliminary data.</text>
</comment>
<gene>
    <name evidence="6 7" type="primary">nfi</name>
    <name evidence="7" type="ORF">Mlute_00198</name>
</gene>
<evidence type="ECO:0000256" key="4">
    <source>
        <dbReference type="ARBA" id="ARBA00022759"/>
    </source>
</evidence>
<dbReference type="InterPro" id="IPR007581">
    <property type="entry name" value="Endonuclease-V"/>
</dbReference>
<dbReference type="PANTHER" id="PTHR28511">
    <property type="entry name" value="ENDONUCLEASE V"/>
    <property type="match status" value="1"/>
</dbReference>
<dbReference type="GO" id="GO:0016891">
    <property type="term" value="F:RNA endonuclease activity producing 5'-phosphomonoesters, hydrolytic mechanism"/>
    <property type="evidence" value="ECO:0007669"/>
    <property type="project" value="TreeGrafter"/>
</dbReference>
<evidence type="ECO:0000256" key="3">
    <source>
        <dbReference type="ARBA" id="ARBA00022722"/>
    </source>
</evidence>
<comment type="function">
    <text evidence="6">DNA repair enzyme involved in the repair of deaminated bases. Selectively cleaves double-stranded DNA at the second phosphodiester bond 3' to a deoxyinosine leaving behind the intact lesion on the nicked DNA.</text>
</comment>